<dbReference type="GO" id="GO:0003700">
    <property type="term" value="F:DNA-binding transcription factor activity"/>
    <property type="evidence" value="ECO:0007669"/>
    <property type="project" value="InterPro"/>
</dbReference>
<dbReference type="GO" id="GO:1900376">
    <property type="term" value="P:regulation of secondary metabolite biosynthetic process"/>
    <property type="evidence" value="ECO:0007669"/>
    <property type="project" value="TreeGrafter"/>
</dbReference>
<reference evidence="2 3" key="1">
    <citation type="submission" date="2016-02" db="EMBL/GenBank/DDBJ databases">
        <authorList>
            <person name="Wen L."/>
            <person name="He K."/>
            <person name="Yang H."/>
        </authorList>
    </citation>
    <scope>NUCLEOTIDE SEQUENCE [LARGE SCALE GENOMIC DNA]</scope>
    <source>
        <strain evidence="2 3">CZ1127</strain>
    </source>
</reference>
<comment type="cofactor">
    <cofactor evidence="1">
        <name>Zn(2+)</name>
        <dbReference type="ChEBI" id="CHEBI:29105"/>
    </cofactor>
    <text evidence="1">Binds 1 zinc ion per subunit.</text>
</comment>
<dbReference type="GO" id="GO:0000976">
    <property type="term" value="F:transcription cis-regulatory region binding"/>
    <property type="evidence" value="ECO:0007669"/>
    <property type="project" value="TreeGrafter"/>
</dbReference>
<name>A0A1B1Y4M5_9FLAO</name>
<sequence length="140" mass="15967">MMNLETRFTDLLRDRNLKATPKRIELLNVVASYSSAIPYSEIQSKLNHFDRVTLYRTINALLDGGIIHKASVSSDEVYYAMCKEYCTSECHNHKHVHFKCLECMEVSCVDVTNPLQIQIPNVIIKQVEIEVSGVCEKCVS</sequence>
<feature type="binding site" evidence="1">
    <location>
        <position position="100"/>
    </location>
    <ligand>
        <name>Zn(2+)</name>
        <dbReference type="ChEBI" id="CHEBI:29105"/>
    </ligand>
</feature>
<dbReference type="InterPro" id="IPR036388">
    <property type="entry name" value="WH-like_DNA-bd_sf"/>
</dbReference>
<dbReference type="Proteomes" id="UP000092967">
    <property type="component" value="Chromosome"/>
</dbReference>
<dbReference type="Pfam" id="PF01475">
    <property type="entry name" value="FUR"/>
    <property type="match status" value="1"/>
</dbReference>
<gene>
    <name evidence="2" type="ORF">AXE80_05080</name>
</gene>
<evidence type="ECO:0000256" key="1">
    <source>
        <dbReference type="PIRSR" id="PIRSR602481-1"/>
    </source>
</evidence>
<dbReference type="PANTHER" id="PTHR33202">
    <property type="entry name" value="ZINC UPTAKE REGULATION PROTEIN"/>
    <property type="match status" value="1"/>
</dbReference>
<dbReference type="GO" id="GO:0008270">
    <property type="term" value="F:zinc ion binding"/>
    <property type="evidence" value="ECO:0007669"/>
    <property type="project" value="TreeGrafter"/>
</dbReference>
<evidence type="ECO:0000313" key="2">
    <source>
        <dbReference type="EMBL" id="ANW95687.1"/>
    </source>
</evidence>
<dbReference type="AlphaFoldDB" id="A0A1B1Y4M5"/>
<proteinExistence type="predicted"/>
<dbReference type="Gene3D" id="1.10.10.10">
    <property type="entry name" value="Winged helix-like DNA-binding domain superfamily/Winged helix DNA-binding domain"/>
    <property type="match status" value="1"/>
</dbReference>
<organism evidence="2 3">
    <name type="scientific">Wenyingzhuangia fucanilytica</name>
    <dbReference type="NCBI Taxonomy" id="1790137"/>
    <lineage>
        <taxon>Bacteria</taxon>
        <taxon>Pseudomonadati</taxon>
        <taxon>Bacteroidota</taxon>
        <taxon>Flavobacteriia</taxon>
        <taxon>Flavobacteriales</taxon>
        <taxon>Flavobacteriaceae</taxon>
        <taxon>Wenyingzhuangia</taxon>
    </lineage>
</organism>
<dbReference type="SUPFAM" id="SSF46785">
    <property type="entry name" value="Winged helix' DNA-binding domain"/>
    <property type="match status" value="1"/>
</dbReference>
<evidence type="ECO:0000313" key="3">
    <source>
        <dbReference type="Proteomes" id="UP000092967"/>
    </source>
</evidence>
<dbReference type="STRING" id="1790137.AXE80_05080"/>
<dbReference type="GO" id="GO:0045892">
    <property type="term" value="P:negative regulation of DNA-templated transcription"/>
    <property type="evidence" value="ECO:0007669"/>
    <property type="project" value="TreeGrafter"/>
</dbReference>
<keyword evidence="3" id="KW-1185">Reference proteome</keyword>
<protein>
    <submittedName>
        <fullName evidence="2">Fur family transcriptional regulator</fullName>
    </submittedName>
</protein>
<dbReference type="PANTHER" id="PTHR33202:SF7">
    <property type="entry name" value="FERRIC UPTAKE REGULATION PROTEIN"/>
    <property type="match status" value="1"/>
</dbReference>
<dbReference type="InterPro" id="IPR036390">
    <property type="entry name" value="WH_DNA-bd_sf"/>
</dbReference>
<dbReference type="KEGG" id="wfu:AXE80_05080"/>
<feature type="binding site" evidence="1">
    <location>
        <position position="135"/>
    </location>
    <ligand>
        <name>Zn(2+)</name>
        <dbReference type="ChEBI" id="CHEBI:29105"/>
    </ligand>
</feature>
<keyword evidence="1" id="KW-0862">Zinc</keyword>
<feature type="binding site" evidence="1">
    <location>
        <position position="138"/>
    </location>
    <ligand>
        <name>Zn(2+)</name>
        <dbReference type="ChEBI" id="CHEBI:29105"/>
    </ligand>
</feature>
<keyword evidence="1" id="KW-0479">Metal-binding</keyword>
<feature type="binding site" evidence="1">
    <location>
        <position position="103"/>
    </location>
    <ligand>
        <name>Zn(2+)</name>
        <dbReference type="ChEBI" id="CHEBI:29105"/>
    </ligand>
</feature>
<dbReference type="OrthoDB" id="594893at2"/>
<accession>A0A1B1Y4M5</accession>
<dbReference type="InterPro" id="IPR002481">
    <property type="entry name" value="FUR"/>
</dbReference>
<dbReference type="EMBL" id="CP014224">
    <property type="protein sequence ID" value="ANW95687.1"/>
    <property type="molecule type" value="Genomic_DNA"/>
</dbReference>